<sequence length="358" mass="42627">MTKNSNNNLKKKMKKKENLNKSPKQKTEHIKLDEILKSLFTVSNKVLLNMMNTIFHEDHKIDETSITVVNNEFITSKYDVLRGDLFLELNSEKNQVYHIEFQTKNDKTMIIRMFEYDFFKAKENYQRRKSKEGTEKIVFYMPKSIVMYIEENRNISNQIDMEVVFPDEQEVTYKVPVMKCWEYTTQKMVKNKLYPLLPLQLFKLRKELIKLNKEKTKNKDKITEQMQKVMQRAKQTAEEIAKLEENKEIKPEDMHTILLAINNLFQYLNNRYENDTKLNKKVDIMTKTLYDPAVEARGIQIGEKRGIKIGEAKGIIRTCIEFGLKDDEILNKLKVDLNIDDEKANKYLNDYYKENKKD</sequence>
<feature type="region of interest" description="Disordered" evidence="2">
    <location>
        <begin position="1"/>
        <end position="26"/>
    </location>
</feature>
<proteinExistence type="predicted"/>
<reference evidence="3 4" key="1">
    <citation type="submission" date="2016-04" db="EMBL/GenBank/DDBJ databases">
        <title>Genome sequence of Methanosphaera cuniculi DSM 4103.</title>
        <authorList>
            <person name="Poehlein A."/>
            <person name="Seedorf H."/>
            <person name="Daniel R."/>
        </authorList>
    </citation>
    <scope>NUCLEOTIDE SEQUENCE [LARGE SCALE GENOMIC DNA]</scope>
    <source>
        <strain evidence="3 4">DSM 4103</strain>
    </source>
</reference>
<protein>
    <recommendedName>
        <fullName evidence="5">Rpn family recombination-promoting nuclease/putative transposase</fullName>
    </recommendedName>
</protein>
<evidence type="ECO:0000256" key="2">
    <source>
        <dbReference type="SAM" id="MobiDB-lite"/>
    </source>
</evidence>
<organism evidence="3 4">
    <name type="scientific">Methanosphaera cuniculi</name>
    <dbReference type="NCBI Taxonomy" id="1077256"/>
    <lineage>
        <taxon>Archaea</taxon>
        <taxon>Methanobacteriati</taxon>
        <taxon>Methanobacteriota</taxon>
        <taxon>Methanomada group</taxon>
        <taxon>Methanobacteria</taxon>
        <taxon>Methanobacteriales</taxon>
        <taxon>Methanobacteriaceae</taxon>
        <taxon>Methanosphaera</taxon>
    </lineage>
</organism>
<feature type="coiled-coil region" evidence="1">
    <location>
        <begin position="205"/>
        <end position="246"/>
    </location>
</feature>
<accession>A0A2V2BKA6</accession>
<evidence type="ECO:0008006" key="5">
    <source>
        <dbReference type="Google" id="ProtNLM"/>
    </source>
</evidence>
<dbReference type="AlphaFoldDB" id="A0A2V2BKA6"/>
<evidence type="ECO:0000313" key="3">
    <source>
        <dbReference type="EMBL" id="PWL08176.1"/>
    </source>
</evidence>
<gene>
    <name evidence="3" type="ORF">MSCUN_09330</name>
</gene>
<keyword evidence="1" id="KW-0175">Coiled coil</keyword>
<evidence type="ECO:0000256" key="1">
    <source>
        <dbReference type="SAM" id="Coils"/>
    </source>
</evidence>
<evidence type="ECO:0000313" key="4">
    <source>
        <dbReference type="Proteomes" id="UP000246004"/>
    </source>
</evidence>
<comment type="caution">
    <text evidence="3">The sequence shown here is derived from an EMBL/GenBank/DDBJ whole genome shotgun (WGS) entry which is preliminary data.</text>
</comment>
<dbReference type="EMBL" id="LWMS01000028">
    <property type="protein sequence ID" value="PWL08176.1"/>
    <property type="molecule type" value="Genomic_DNA"/>
</dbReference>
<dbReference type="Proteomes" id="UP000246004">
    <property type="component" value="Unassembled WGS sequence"/>
</dbReference>
<name>A0A2V2BKA6_9EURY</name>